<sequence>MVECIVKTLIEKNRKACEVGRLKSENAIDALMSISEYSTRLFTEIHTSVFYDLQKYYPETWIIIRQHRFDFISNQITENIIRGQKEGLYISNLDPKTMSGIYLSMVSMMTDSDIFDVENNQYGELLEQIVLFQLRGIVNDKGRELMNKNMKNKEK</sequence>
<keyword evidence="2" id="KW-1185">Reference proteome</keyword>
<evidence type="ECO:0000313" key="2">
    <source>
        <dbReference type="Proteomes" id="UP000236654"/>
    </source>
</evidence>
<proteinExistence type="predicted"/>
<reference evidence="1 2" key="1">
    <citation type="submission" date="2017-12" db="EMBL/GenBank/DDBJ databases">
        <title>The draft genome sequence of Brumimicrobium saltpan LHR20.</title>
        <authorList>
            <person name="Do Z.-J."/>
            <person name="Luo H.-R."/>
        </authorList>
    </citation>
    <scope>NUCLEOTIDE SEQUENCE [LARGE SCALE GENOMIC DNA]</scope>
    <source>
        <strain evidence="1 2">LHR20</strain>
    </source>
</reference>
<dbReference type="RefSeq" id="WP_101333075.1">
    <property type="nucleotide sequence ID" value="NZ_PJNI01000001.1"/>
</dbReference>
<evidence type="ECO:0000313" key="1">
    <source>
        <dbReference type="EMBL" id="PKR81929.1"/>
    </source>
</evidence>
<protein>
    <recommendedName>
        <fullName evidence="3">HTH-type transcriptional repressor KstR2 C-terminal domain-containing protein</fullName>
    </recommendedName>
</protein>
<dbReference type="Proteomes" id="UP000236654">
    <property type="component" value="Unassembled WGS sequence"/>
</dbReference>
<accession>A0A2I0R5U1</accession>
<dbReference type="Gene3D" id="1.10.357.10">
    <property type="entry name" value="Tetracycline Repressor, domain 2"/>
    <property type="match status" value="1"/>
</dbReference>
<dbReference type="AlphaFoldDB" id="A0A2I0R5U1"/>
<name>A0A2I0R5U1_9FLAO</name>
<organism evidence="1 2">
    <name type="scientific">Brumimicrobium salinarum</name>
    <dbReference type="NCBI Taxonomy" id="2058658"/>
    <lineage>
        <taxon>Bacteria</taxon>
        <taxon>Pseudomonadati</taxon>
        <taxon>Bacteroidota</taxon>
        <taxon>Flavobacteriia</taxon>
        <taxon>Flavobacteriales</taxon>
        <taxon>Crocinitomicaceae</taxon>
        <taxon>Brumimicrobium</taxon>
    </lineage>
</organism>
<gene>
    <name evidence="1" type="ORF">CW751_00920</name>
</gene>
<comment type="caution">
    <text evidence="1">The sequence shown here is derived from an EMBL/GenBank/DDBJ whole genome shotgun (WGS) entry which is preliminary data.</text>
</comment>
<evidence type="ECO:0008006" key="3">
    <source>
        <dbReference type="Google" id="ProtNLM"/>
    </source>
</evidence>
<dbReference type="EMBL" id="PJNI01000001">
    <property type="protein sequence ID" value="PKR81929.1"/>
    <property type="molecule type" value="Genomic_DNA"/>
</dbReference>
<dbReference type="OrthoDB" id="881297at2"/>